<organism evidence="1 2">
    <name type="scientific">Coptis chinensis</name>
    <dbReference type="NCBI Taxonomy" id="261450"/>
    <lineage>
        <taxon>Eukaryota</taxon>
        <taxon>Viridiplantae</taxon>
        <taxon>Streptophyta</taxon>
        <taxon>Embryophyta</taxon>
        <taxon>Tracheophyta</taxon>
        <taxon>Spermatophyta</taxon>
        <taxon>Magnoliopsida</taxon>
        <taxon>Ranunculales</taxon>
        <taxon>Ranunculaceae</taxon>
        <taxon>Coptidoideae</taxon>
        <taxon>Coptis</taxon>
    </lineage>
</organism>
<comment type="caution">
    <text evidence="1">The sequence shown here is derived from an EMBL/GenBank/DDBJ whole genome shotgun (WGS) entry which is preliminary data.</text>
</comment>
<name>A0A835I039_9MAGN</name>
<dbReference type="Proteomes" id="UP000631114">
    <property type="component" value="Unassembled WGS sequence"/>
</dbReference>
<dbReference type="AlphaFoldDB" id="A0A835I039"/>
<accession>A0A835I039</accession>
<gene>
    <name evidence="1" type="ORF">IFM89_036910</name>
</gene>
<reference evidence="1 2" key="1">
    <citation type="submission" date="2020-10" db="EMBL/GenBank/DDBJ databases">
        <title>The Coptis chinensis genome and diversification of protoberbering-type alkaloids.</title>
        <authorList>
            <person name="Wang B."/>
            <person name="Shu S."/>
            <person name="Song C."/>
            <person name="Liu Y."/>
        </authorList>
    </citation>
    <scope>NUCLEOTIDE SEQUENCE [LARGE SCALE GENOMIC DNA]</scope>
    <source>
        <strain evidence="1">HL-2020</strain>
        <tissue evidence="1">Leaf</tissue>
    </source>
</reference>
<dbReference type="EMBL" id="JADFTS010000005">
    <property type="protein sequence ID" value="KAF9607548.1"/>
    <property type="molecule type" value="Genomic_DNA"/>
</dbReference>
<keyword evidence="2" id="KW-1185">Reference proteome</keyword>
<sequence>MGLLGEVEAAIARLESSANEEDMMLLETVGRISCRRWSSEAIEYLKSLQLQVQRIWMGSGMAVMMFPGGDEVEWNGVGCGDWDSGAGGALDWFSVNSDAIHCCGSGRRVMLSIGGGGRNGVLSVDFVYVVTDGVGAIFVVCRRWREEGFEKTLRRYAEGLSE</sequence>
<dbReference type="OrthoDB" id="690068at2759"/>
<evidence type="ECO:0000313" key="1">
    <source>
        <dbReference type="EMBL" id="KAF9607548.1"/>
    </source>
</evidence>
<protein>
    <submittedName>
        <fullName evidence="1">Uncharacterized protein</fullName>
    </submittedName>
</protein>
<evidence type="ECO:0000313" key="2">
    <source>
        <dbReference type="Proteomes" id="UP000631114"/>
    </source>
</evidence>
<proteinExistence type="predicted"/>